<dbReference type="Gene3D" id="3.40.50.720">
    <property type="entry name" value="NAD(P)-binding Rossmann-like Domain"/>
    <property type="match status" value="1"/>
</dbReference>
<dbReference type="InterPro" id="IPR036291">
    <property type="entry name" value="NAD(P)-bd_dom_sf"/>
</dbReference>
<organism evidence="4 5">
    <name type="scientific">Byssochlamys spectabilis</name>
    <name type="common">Paecilomyces variotii</name>
    <dbReference type="NCBI Taxonomy" id="264951"/>
    <lineage>
        <taxon>Eukaryota</taxon>
        <taxon>Fungi</taxon>
        <taxon>Dikarya</taxon>
        <taxon>Ascomycota</taxon>
        <taxon>Pezizomycotina</taxon>
        <taxon>Eurotiomycetes</taxon>
        <taxon>Eurotiomycetidae</taxon>
        <taxon>Eurotiales</taxon>
        <taxon>Thermoascaceae</taxon>
        <taxon>Paecilomyces</taxon>
    </lineage>
</organism>
<dbReference type="AlphaFoldDB" id="A0A443HTP0"/>
<evidence type="ECO:0000256" key="3">
    <source>
        <dbReference type="ARBA" id="ARBA00023002"/>
    </source>
</evidence>
<dbReference type="GeneID" id="39600019"/>
<dbReference type="PANTHER" id="PTHR24321:SF8">
    <property type="entry name" value="ESTRADIOL 17-BETA-DEHYDROGENASE 8-RELATED"/>
    <property type="match status" value="1"/>
</dbReference>
<dbReference type="STRING" id="264951.A0A443HTP0"/>
<dbReference type="NCBIfam" id="NF005559">
    <property type="entry name" value="PRK07231.1"/>
    <property type="match status" value="1"/>
</dbReference>
<protein>
    <recommendedName>
        <fullName evidence="6">Glucose 1-dehydrogenase</fullName>
    </recommendedName>
</protein>
<dbReference type="InterPro" id="IPR020904">
    <property type="entry name" value="Sc_DH/Rdtase_CS"/>
</dbReference>
<keyword evidence="3" id="KW-0560">Oxidoreductase</keyword>
<evidence type="ECO:0008006" key="6">
    <source>
        <dbReference type="Google" id="ProtNLM"/>
    </source>
</evidence>
<dbReference type="RefSeq" id="XP_028484827.1">
    <property type="nucleotide sequence ID" value="XM_028630742.1"/>
</dbReference>
<dbReference type="Pfam" id="PF13561">
    <property type="entry name" value="adh_short_C2"/>
    <property type="match status" value="1"/>
</dbReference>
<evidence type="ECO:0000313" key="4">
    <source>
        <dbReference type="EMBL" id="RWQ95182.1"/>
    </source>
</evidence>
<dbReference type="PRINTS" id="PR00080">
    <property type="entry name" value="SDRFAMILY"/>
</dbReference>
<dbReference type="CDD" id="cd05233">
    <property type="entry name" value="SDR_c"/>
    <property type="match status" value="1"/>
</dbReference>
<dbReference type="FunFam" id="3.40.50.720:FF:000084">
    <property type="entry name" value="Short-chain dehydrogenase reductase"/>
    <property type="match status" value="1"/>
</dbReference>
<dbReference type="SUPFAM" id="SSF51735">
    <property type="entry name" value="NAD(P)-binding Rossmann-fold domains"/>
    <property type="match status" value="1"/>
</dbReference>
<sequence>MASHMLHNKCALITGAAQGIGRATAELFAQAGAKVVIADINDIEGQTTVSALQEIAKDIESAEAYFVHTDISKSAEVQRAVQQTVQKFGKLDVAINNAAITPDRTSLFEFDEDYWRRVVDINLTGTALCCKYEMQQMIKQKTNNASIINIASINAFRPQPKMPAYTATKHALVGLTKHAAMEGAHHGIRVNLVAPGAIHTQMSAESLKIVGATHQQIASVVSLLGRFGETQEVAQGLLWLASDAASYVTGVCLPIDGGFLAR</sequence>
<comment type="caution">
    <text evidence="4">The sequence shown here is derived from an EMBL/GenBank/DDBJ whole genome shotgun (WGS) entry which is preliminary data.</text>
</comment>
<dbReference type="VEuPathDB" id="FungiDB:C8Q69DRAFT_469224"/>
<dbReference type="PANTHER" id="PTHR24321">
    <property type="entry name" value="DEHYDROGENASES, SHORT CHAIN"/>
    <property type="match status" value="1"/>
</dbReference>
<proteinExistence type="inferred from homology"/>
<evidence type="ECO:0000256" key="1">
    <source>
        <dbReference type="ARBA" id="ARBA00006484"/>
    </source>
</evidence>
<dbReference type="Proteomes" id="UP000283841">
    <property type="component" value="Unassembled WGS sequence"/>
</dbReference>
<name>A0A443HTP0_BYSSP</name>
<evidence type="ECO:0000256" key="2">
    <source>
        <dbReference type="ARBA" id="ARBA00022857"/>
    </source>
</evidence>
<dbReference type="GO" id="GO:0016491">
    <property type="term" value="F:oxidoreductase activity"/>
    <property type="evidence" value="ECO:0007669"/>
    <property type="project" value="UniProtKB-KW"/>
</dbReference>
<dbReference type="PRINTS" id="PR00081">
    <property type="entry name" value="GDHRDH"/>
</dbReference>
<accession>A0A443HTP0</accession>
<dbReference type="PROSITE" id="PS00061">
    <property type="entry name" value="ADH_SHORT"/>
    <property type="match status" value="1"/>
</dbReference>
<comment type="similarity">
    <text evidence="1">Belongs to the short-chain dehydrogenases/reductases (SDR) family.</text>
</comment>
<gene>
    <name evidence="4" type="ORF">C8Q69DRAFT_469224</name>
</gene>
<keyword evidence="2" id="KW-0521">NADP</keyword>
<dbReference type="EMBL" id="RCNU01000006">
    <property type="protein sequence ID" value="RWQ95182.1"/>
    <property type="molecule type" value="Genomic_DNA"/>
</dbReference>
<evidence type="ECO:0000313" key="5">
    <source>
        <dbReference type="Proteomes" id="UP000283841"/>
    </source>
</evidence>
<dbReference type="InterPro" id="IPR002347">
    <property type="entry name" value="SDR_fam"/>
</dbReference>
<keyword evidence="5" id="KW-1185">Reference proteome</keyword>
<reference evidence="4 5" key="1">
    <citation type="journal article" date="2018" name="Front. Microbiol.">
        <title>Genomic and genetic insights into a cosmopolitan fungus, Paecilomyces variotii (Eurotiales).</title>
        <authorList>
            <person name="Urquhart A.S."/>
            <person name="Mondo S.J."/>
            <person name="Makela M.R."/>
            <person name="Hane J.K."/>
            <person name="Wiebenga A."/>
            <person name="He G."/>
            <person name="Mihaltcheva S."/>
            <person name="Pangilinan J."/>
            <person name="Lipzen A."/>
            <person name="Barry K."/>
            <person name="de Vries R.P."/>
            <person name="Grigoriev I.V."/>
            <person name="Idnurm A."/>
        </authorList>
    </citation>
    <scope>NUCLEOTIDE SEQUENCE [LARGE SCALE GENOMIC DNA]</scope>
    <source>
        <strain evidence="4 5">CBS 101075</strain>
    </source>
</reference>